<name>A0A3D6BZM1_9FLAO</name>
<dbReference type="AlphaFoldDB" id="A0A3D6BZM1"/>
<dbReference type="Proteomes" id="UP000263268">
    <property type="component" value="Unassembled WGS sequence"/>
</dbReference>
<sequence>MKASEIIDIKNLIKSNIVKGDYITLGKMLDVEHTAARMRFNRNNEEAVLAMKEIIDNRDQLIKNYKSRQMVKTINGLPDGFAVLDCVAAKTGRLVMVVITNYKNHETVFPDVNTMDANCHQYIKDVLKHDKVTSIITDCHLGYLPKVVETIKALGIKQFYHHEFASRSESIMQLVHKRY</sequence>
<evidence type="ECO:0000313" key="2">
    <source>
        <dbReference type="Proteomes" id="UP000263268"/>
    </source>
</evidence>
<organism evidence="1 2">
    <name type="scientific">Xanthomarina gelatinilytica</name>
    <dbReference type="NCBI Taxonomy" id="1137281"/>
    <lineage>
        <taxon>Bacteria</taxon>
        <taxon>Pseudomonadati</taxon>
        <taxon>Bacteroidota</taxon>
        <taxon>Flavobacteriia</taxon>
        <taxon>Flavobacteriales</taxon>
        <taxon>Flavobacteriaceae</taxon>
        <taxon>Xanthomarina</taxon>
    </lineage>
</organism>
<dbReference type="EMBL" id="DPRK01000298">
    <property type="protein sequence ID" value="HCY83465.1"/>
    <property type="molecule type" value="Genomic_DNA"/>
</dbReference>
<reference evidence="1 2" key="1">
    <citation type="journal article" date="2018" name="Nat. Biotechnol.">
        <title>A standardized bacterial taxonomy based on genome phylogeny substantially revises the tree of life.</title>
        <authorList>
            <person name="Parks D.H."/>
            <person name="Chuvochina M."/>
            <person name="Waite D.W."/>
            <person name="Rinke C."/>
            <person name="Skarshewski A."/>
            <person name="Chaumeil P.A."/>
            <person name="Hugenholtz P."/>
        </authorList>
    </citation>
    <scope>NUCLEOTIDE SEQUENCE [LARGE SCALE GENOMIC DNA]</scope>
    <source>
        <strain evidence="1">UBA10227</strain>
    </source>
</reference>
<gene>
    <name evidence="1" type="ORF">DHV22_18690</name>
</gene>
<evidence type="ECO:0000313" key="1">
    <source>
        <dbReference type="EMBL" id="HCY83465.1"/>
    </source>
</evidence>
<protein>
    <submittedName>
        <fullName evidence="1">Uncharacterized protein</fullName>
    </submittedName>
</protein>
<proteinExistence type="predicted"/>
<comment type="caution">
    <text evidence="1">The sequence shown here is derived from an EMBL/GenBank/DDBJ whole genome shotgun (WGS) entry which is preliminary data.</text>
</comment>
<accession>A0A3D6BZM1</accession>